<evidence type="ECO:0000256" key="4">
    <source>
        <dbReference type="ARBA" id="ARBA00022552"/>
    </source>
</evidence>
<comment type="similarity">
    <text evidence="2">Belongs to the NOP14 family.</text>
</comment>
<sequence>MPPSQLKRLKASLRDQGITGPQKSKKEKKAHTKTAAQHAHKASALASIRESFNPFEFKHLSRPQKFEYATTHGKPKVLGRPGVTKSAGEETRRKTLLPEMNRKNKTGGILDRRIGENDPTMSLDDRMMARFEREQLRKRGGNVFDLEDGDEEVELTHGGQTLRFDDEIGEEDYDAASVAGSDSEGEDGFLKKKRRRGEDGEAGEVGEEGEDEEQPERKKTKAEVMKEVIAKSKLHKYERQQAKEDDEELREELDKDLSEVLAALRGHINKRPEPEKVKEVAQNDFGMNADRAALLATLSQAGKDKEYDRRVRELFNDERSKPTERTKTAEERAKEEADRLKQLEEKRQKRMRGEPVSDDEEPPKRQQQQDDDDDDDNMSDVNDDAAEFGLAAPPAPGQSRPIGVDDEDDFILDDDLVATDSEADISDEESDSEAEVDDTMAMDDDDADFLKDVVEQPKSQPKAVKGVLTLGADTTSPKLAYTYPCPRSHQELLEVFNKVELKDTSTVIQRIRALYHAGLKEDNKHKLADFACALIDHVSHLSNQTPAAPLAVVESVIRHIHSISRSYPVQIATQFRKHLKALQLSNQPTPGDLALLTAIGSIYPTSDHFHQVVTPAVTLMARWMGLTTPSSSSDVATGAFIGALCLQYQALSKRYIPEFIRYTALCLRSPHATKAQLRAHTRNVLSAADLWNASPAFTEIFTPLLAPLSLTHQTATLQNLRARLHNAKLARRPQTLHFHRPLPIPSRIPKFEESFDPTKHYDADRERSDAAKLQKEYKRERKGALRELRKDASFIARETLREKKEKDAAYEVKYKRLVAEIQGEEGYEKNVYEREKRKRKGN</sequence>
<comment type="function">
    <text evidence="6">Involved in nucleolar processing of pre-18S ribosomal RNA. Has a role in the nuclear export of 40S pre-ribosomal subunit to the cytoplasm.</text>
</comment>
<dbReference type="OrthoDB" id="441771at2759"/>
<feature type="compositionally biased region" description="Basic and acidic residues" evidence="7">
    <location>
        <begin position="215"/>
        <end position="243"/>
    </location>
</feature>
<organism evidence="8 9">
    <name type="scientific">Didymella exigua CBS 183.55</name>
    <dbReference type="NCBI Taxonomy" id="1150837"/>
    <lineage>
        <taxon>Eukaryota</taxon>
        <taxon>Fungi</taxon>
        <taxon>Dikarya</taxon>
        <taxon>Ascomycota</taxon>
        <taxon>Pezizomycotina</taxon>
        <taxon>Dothideomycetes</taxon>
        <taxon>Pleosporomycetidae</taxon>
        <taxon>Pleosporales</taxon>
        <taxon>Pleosporineae</taxon>
        <taxon>Didymellaceae</taxon>
        <taxon>Didymella</taxon>
    </lineage>
</organism>
<feature type="region of interest" description="Disordered" evidence="7">
    <location>
        <begin position="419"/>
        <end position="439"/>
    </location>
</feature>
<dbReference type="GO" id="GO:0032040">
    <property type="term" value="C:small-subunit processome"/>
    <property type="evidence" value="ECO:0007669"/>
    <property type="project" value="InterPro"/>
</dbReference>
<dbReference type="PANTHER" id="PTHR23183">
    <property type="entry name" value="NOP14"/>
    <property type="match status" value="1"/>
</dbReference>
<evidence type="ECO:0000313" key="9">
    <source>
        <dbReference type="Proteomes" id="UP000800082"/>
    </source>
</evidence>
<dbReference type="GO" id="GO:0030490">
    <property type="term" value="P:maturation of SSU-rRNA"/>
    <property type="evidence" value="ECO:0007669"/>
    <property type="project" value="TreeGrafter"/>
</dbReference>
<evidence type="ECO:0000256" key="2">
    <source>
        <dbReference type="ARBA" id="ARBA00007466"/>
    </source>
</evidence>
<evidence type="ECO:0000256" key="5">
    <source>
        <dbReference type="ARBA" id="ARBA00023242"/>
    </source>
</evidence>
<proteinExistence type="inferred from homology"/>
<name>A0A6A5S1M9_9PLEO</name>
<evidence type="ECO:0000256" key="7">
    <source>
        <dbReference type="SAM" id="MobiDB-lite"/>
    </source>
</evidence>
<feature type="region of interest" description="Disordered" evidence="7">
    <location>
        <begin position="298"/>
        <end position="407"/>
    </location>
</feature>
<dbReference type="AlphaFoldDB" id="A0A6A5S1M9"/>
<dbReference type="PANTHER" id="PTHR23183:SF0">
    <property type="entry name" value="NUCLEOLAR PROTEIN 14"/>
    <property type="match status" value="1"/>
</dbReference>
<dbReference type="InterPro" id="IPR007276">
    <property type="entry name" value="Nop14"/>
</dbReference>
<dbReference type="GO" id="GO:0030692">
    <property type="term" value="C:Noc4p-Nop14p complex"/>
    <property type="evidence" value="ECO:0007669"/>
    <property type="project" value="TreeGrafter"/>
</dbReference>
<feature type="compositionally biased region" description="Acidic residues" evidence="7">
    <location>
        <begin position="369"/>
        <end position="386"/>
    </location>
</feature>
<protein>
    <submittedName>
        <fullName evidence="8">Nop14-like protein</fullName>
    </submittedName>
</protein>
<keyword evidence="5" id="KW-0539">Nucleus</keyword>
<keyword evidence="4" id="KW-0698">rRNA processing</keyword>
<gene>
    <name evidence="8" type="ORF">M421DRAFT_54269</name>
</gene>
<feature type="region of interest" description="Disordered" evidence="7">
    <location>
        <begin position="70"/>
        <end position="121"/>
    </location>
</feature>
<evidence type="ECO:0000256" key="3">
    <source>
        <dbReference type="ARBA" id="ARBA00022517"/>
    </source>
</evidence>
<feature type="compositionally biased region" description="Basic residues" evidence="7">
    <location>
        <begin position="23"/>
        <end position="32"/>
    </location>
</feature>
<feature type="compositionally biased region" description="Basic and acidic residues" evidence="7">
    <location>
        <begin position="302"/>
        <end position="355"/>
    </location>
</feature>
<keyword evidence="9" id="KW-1185">Reference proteome</keyword>
<dbReference type="GeneID" id="54352875"/>
<dbReference type="EMBL" id="ML978959">
    <property type="protein sequence ID" value="KAF1932396.1"/>
    <property type="molecule type" value="Genomic_DNA"/>
</dbReference>
<dbReference type="Pfam" id="PF04147">
    <property type="entry name" value="Nop14"/>
    <property type="match status" value="2"/>
</dbReference>
<evidence type="ECO:0000256" key="6">
    <source>
        <dbReference type="ARBA" id="ARBA00024695"/>
    </source>
</evidence>
<evidence type="ECO:0000256" key="1">
    <source>
        <dbReference type="ARBA" id="ARBA00004604"/>
    </source>
</evidence>
<accession>A0A6A5S1M9</accession>
<reference evidence="8" key="1">
    <citation type="journal article" date="2020" name="Stud. Mycol.">
        <title>101 Dothideomycetes genomes: a test case for predicting lifestyles and emergence of pathogens.</title>
        <authorList>
            <person name="Haridas S."/>
            <person name="Albert R."/>
            <person name="Binder M."/>
            <person name="Bloem J."/>
            <person name="Labutti K."/>
            <person name="Salamov A."/>
            <person name="Andreopoulos B."/>
            <person name="Baker S."/>
            <person name="Barry K."/>
            <person name="Bills G."/>
            <person name="Bluhm B."/>
            <person name="Cannon C."/>
            <person name="Castanera R."/>
            <person name="Culley D."/>
            <person name="Daum C."/>
            <person name="Ezra D."/>
            <person name="Gonzalez J."/>
            <person name="Henrissat B."/>
            <person name="Kuo A."/>
            <person name="Liang C."/>
            <person name="Lipzen A."/>
            <person name="Lutzoni F."/>
            <person name="Magnuson J."/>
            <person name="Mondo S."/>
            <person name="Nolan M."/>
            <person name="Ohm R."/>
            <person name="Pangilinan J."/>
            <person name="Park H.-J."/>
            <person name="Ramirez L."/>
            <person name="Alfaro M."/>
            <person name="Sun H."/>
            <person name="Tritt A."/>
            <person name="Yoshinaga Y."/>
            <person name="Zwiers L.-H."/>
            <person name="Turgeon B."/>
            <person name="Goodwin S."/>
            <person name="Spatafora J."/>
            <person name="Crous P."/>
            <person name="Grigoriev I."/>
        </authorList>
    </citation>
    <scope>NUCLEOTIDE SEQUENCE</scope>
    <source>
        <strain evidence="8">CBS 183.55</strain>
    </source>
</reference>
<keyword evidence="3" id="KW-0690">Ribosome biogenesis</keyword>
<evidence type="ECO:0000313" key="8">
    <source>
        <dbReference type="EMBL" id="KAF1932396.1"/>
    </source>
</evidence>
<comment type="subcellular location">
    <subcellularLocation>
        <location evidence="1">Nucleus</location>
        <location evidence="1">Nucleolus</location>
    </subcellularLocation>
</comment>
<feature type="region of interest" description="Disordered" evidence="7">
    <location>
        <begin position="1"/>
        <end position="44"/>
    </location>
</feature>
<feature type="region of interest" description="Disordered" evidence="7">
    <location>
        <begin position="142"/>
        <end position="253"/>
    </location>
</feature>
<feature type="compositionally biased region" description="Low complexity" evidence="7">
    <location>
        <begin position="33"/>
        <end position="44"/>
    </location>
</feature>
<dbReference type="Proteomes" id="UP000800082">
    <property type="component" value="Unassembled WGS sequence"/>
</dbReference>
<dbReference type="RefSeq" id="XP_033452644.1">
    <property type="nucleotide sequence ID" value="XM_033595208.1"/>
</dbReference>
<feature type="compositionally biased region" description="Acidic residues" evidence="7">
    <location>
        <begin position="200"/>
        <end position="214"/>
    </location>
</feature>